<dbReference type="Proteomes" id="UP000383932">
    <property type="component" value="Unassembled WGS sequence"/>
</dbReference>
<dbReference type="EMBL" id="SSOP01000421">
    <property type="protein sequence ID" value="KAB5588560.1"/>
    <property type="molecule type" value="Genomic_DNA"/>
</dbReference>
<dbReference type="CDD" id="cd11065">
    <property type="entry name" value="CYP64-like"/>
    <property type="match status" value="1"/>
</dbReference>
<dbReference type="InterPro" id="IPR001128">
    <property type="entry name" value="Cyt_P450"/>
</dbReference>
<evidence type="ECO:0000256" key="5">
    <source>
        <dbReference type="ARBA" id="ARBA00022723"/>
    </source>
</evidence>
<protein>
    <submittedName>
        <fullName evidence="11">O-methylsterigmatocystin oxidoreductase</fullName>
    </submittedName>
</protein>
<dbReference type="Gene3D" id="1.10.630.10">
    <property type="entry name" value="Cytochrome P450"/>
    <property type="match status" value="1"/>
</dbReference>
<name>A0A5N5Q9U7_9AGAM</name>
<dbReference type="GO" id="GO:0004497">
    <property type="term" value="F:monooxygenase activity"/>
    <property type="evidence" value="ECO:0007669"/>
    <property type="project" value="UniProtKB-KW"/>
</dbReference>
<keyword evidence="7 9" id="KW-0408">Iron</keyword>
<reference evidence="11 12" key="1">
    <citation type="journal article" date="2019" name="Fungal Biol. Biotechnol.">
        <title>Draft genome sequence of fastidious pathogen Ceratobasidium theobromae, which causes vascular-streak dieback in Theobroma cacao.</title>
        <authorList>
            <person name="Ali S.S."/>
            <person name="Asman A."/>
            <person name="Shao J."/>
            <person name="Firmansyah A.P."/>
            <person name="Susilo A.W."/>
            <person name="Rosmana A."/>
            <person name="McMahon P."/>
            <person name="Junaid M."/>
            <person name="Guest D."/>
            <person name="Kheng T.Y."/>
            <person name="Meinhardt L.W."/>
            <person name="Bailey B.A."/>
        </authorList>
    </citation>
    <scope>NUCLEOTIDE SEQUENCE [LARGE SCALE GENOMIC DNA]</scope>
    <source>
        <strain evidence="11 12">CT2</strain>
    </source>
</reference>
<dbReference type="OrthoDB" id="2789670at2759"/>
<evidence type="ECO:0000256" key="3">
    <source>
        <dbReference type="ARBA" id="ARBA00010617"/>
    </source>
</evidence>
<dbReference type="InterPro" id="IPR050364">
    <property type="entry name" value="Cytochrome_P450_fung"/>
</dbReference>
<keyword evidence="5 9" id="KW-0479">Metal-binding</keyword>
<dbReference type="SUPFAM" id="SSF48264">
    <property type="entry name" value="Cytochrome P450"/>
    <property type="match status" value="1"/>
</dbReference>
<evidence type="ECO:0000256" key="9">
    <source>
        <dbReference type="PIRSR" id="PIRSR602401-1"/>
    </source>
</evidence>
<comment type="cofactor">
    <cofactor evidence="1 9">
        <name>heme</name>
        <dbReference type="ChEBI" id="CHEBI:30413"/>
    </cofactor>
</comment>
<dbReference type="AlphaFoldDB" id="A0A5N5Q9U7"/>
<evidence type="ECO:0000256" key="6">
    <source>
        <dbReference type="ARBA" id="ARBA00023002"/>
    </source>
</evidence>
<keyword evidence="8 10" id="KW-0503">Monooxygenase</keyword>
<dbReference type="PRINTS" id="PR00385">
    <property type="entry name" value="P450"/>
</dbReference>
<evidence type="ECO:0000256" key="1">
    <source>
        <dbReference type="ARBA" id="ARBA00001971"/>
    </source>
</evidence>
<dbReference type="GO" id="GO:0020037">
    <property type="term" value="F:heme binding"/>
    <property type="evidence" value="ECO:0007669"/>
    <property type="project" value="InterPro"/>
</dbReference>
<dbReference type="InterPro" id="IPR036396">
    <property type="entry name" value="Cyt_P450_sf"/>
</dbReference>
<dbReference type="PRINTS" id="PR00463">
    <property type="entry name" value="EP450I"/>
</dbReference>
<dbReference type="InterPro" id="IPR002401">
    <property type="entry name" value="Cyt_P450_E_grp-I"/>
</dbReference>
<comment type="pathway">
    <text evidence="2">Secondary metabolite biosynthesis.</text>
</comment>
<dbReference type="GO" id="GO:0005506">
    <property type="term" value="F:iron ion binding"/>
    <property type="evidence" value="ECO:0007669"/>
    <property type="project" value="InterPro"/>
</dbReference>
<comment type="caution">
    <text evidence="11">The sequence shown here is derived from an EMBL/GenBank/DDBJ whole genome shotgun (WGS) entry which is preliminary data.</text>
</comment>
<keyword evidence="4 9" id="KW-0349">Heme</keyword>
<evidence type="ECO:0000313" key="11">
    <source>
        <dbReference type="EMBL" id="KAB5588560.1"/>
    </source>
</evidence>
<organism evidence="11 12">
    <name type="scientific">Ceratobasidium theobromae</name>
    <dbReference type="NCBI Taxonomy" id="1582974"/>
    <lineage>
        <taxon>Eukaryota</taxon>
        <taxon>Fungi</taxon>
        <taxon>Dikarya</taxon>
        <taxon>Basidiomycota</taxon>
        <taxon>Agaricomycotina</taxon>
        <taxon>Agaricomycetes</taxon>
        <taxon>Cantharellales</taxon>
        <taxon>Ceratobasidiaceae</taxon>
        <taxon>Ceratobasidium</taxon>
    </lineage>
</organism>
<evidence type="ECO:0000256" key="8">
    <source>
        <dbReference type="ARBA" id="ARBA00023033"/>
    </source>
</evidence>
<accession>A0A5N5Q9U7</accession>
<dbReference type="Pfam" id="PF00067">
    <property type="entry name" value="p450"/>
    <property type="match status" value="1"/>
</dbReference>
<feature type="binding site" description="axial binding residue" evidence="9">
    <location>
        <position position="438"/>
    </location>
    <ligand>
        <name>heme</name>
        <dbReference type="ChEBI" id="CHEBI:30413"/>
    </ligand>
    <ligandPart>
        <name>Fe</name>
        <dbReference type="ChEBI" id="CHEBI:18248"/>
    </ligandPart>
</feature>
<evidence type="ECO:0000313" key="12">
    <source>
        <dbReference type="Proteomes" id="UP000383932"/>
    </source>
</evidence>
<keyword evidence="6 10" id="KW-0560">Oxidoreductase</keyword>
<dbReference type="PANTHER" id="PTHR46300">
    <property type="entry name" value="P450, PUTATIVE (EUROFUNG)-RELATED-RELATED"/>
    <property type="match status" value="1"/>
</dbReference>
<dbReference type="PROSITE" id="PS00086">
    <property type="entry name" value="CYTOCHROME_P450"/>
    <property type="match status" value="1"/>
</dbReference>
<keyword evidence="12" id="KW-1185">Reference proteome</keyword>
<evidence type="ECO:0000256" key="10">
    <source>
        <dbReference type="RuleBase" id="RU000461"/>
    </source>
</evidence>
<gene>
    <name evidence="11" type="ORF">CTheo_7995</name>
</gene>
<evidence type="ECO:0000256" key="4">
    <source>
        <dbReference type="ARBA" id="ARBA00022617"/>
    </source>
</evidence>
<dbReference type="InterPro" id="IPR017972">
    <property type="entry name" value="Cyt_P450_CS"/>
</dbReference>
<dbReference type="GO" id="GO:0016705">
    <property type="term" value="F:oxidoreductase activity, acting on paired donors, with incorporation or reduction of molecular oxygen"/>
    <property type="evidence" value="ECO:0007669"/>
    <property type="project" value="InterPro"/>
</dbReference>
<proteinExistence type="inferred from homology"/>
<evidence type="ECO:0000256" key="7">
    <source>
        <dbReference type="ARBA" id="ARBA00023004"/>
    </source>
</evidence>
<evidence type="ECO:0000256" key="2">
    <source>
        <dbReference type="ARBA" id="ARBA00005179"/>
    </source>
</evidence>
<dbReference type="PANTHER" id="PTHR46300:SF7">
    <property type="entry name" value="P450, PUTATIVE (EUROFUNG)-RELATED"/>
    <property type="match status" value="1"/>
</dbReference>
<sequence length="508" mass="57409">MVSSGITIGAILALQAWSRRRSPQPPLPPGPKSYPLIDNLLSMPSKDEHLAWIELGKELNTDIFSLKVFGTVIIVLNSVEDAIELLEKRSSIYSDRSCPPMVAEPSLVYWPQLISLLGYNDRWRKNRRLIHPWLHKKASEAFHSSQQQEAHLLLHRLSRLPNSLDTSEKLYGEFFRTLANTLMRSIYGYTLESLEDPLLVEIQKALDNVVFAAVPSNFLVNTFPVLRHVPEWFPGASWKRTAREWREHQQKVVKDAFNWTTARIASGNYDPCIVSSLIPHAEKLGLTPAEIEDYVSQIAIMLFGGLFNMVPNNDTSNTFMTFALAMILYPDAQAKAQQEIDTVIGKDRLPTMEDRGQLPYTNRLIQELLRWCPIVPSGVPHACFQDDVYQGYHIPKGAIVAMSRNEKVYKNPEEFNPDRFLDPSVPPFSAFGFGRRLCPGIHFAEASVFIVIASVLSTFTISMAKDENGKDAIPKMGSRNTIVYHPDSFKLKIEPRSEHHANLARTGA</sequence>
<comment type="similarity">
    <text evidence="3 10">Belongs to the cytochrome P450 family.</text>
</comment>